<dbReference type="PANTHER" id="PTHR10039:SF15">
    <property type="entry name" value="NACHT DOMAIN-CONTAINING PROTEIN"/>
    <property type="match status" value="1"/>
</dbReference>
<feature type="domain" description="Nephrocystin 3-like N-terminal" evidence="4">
    <location>
        <begin position="88"/>
        <end position="257"/>
    </location>
</feature>
<dbReference type="Pfam" id="PF12796">
    <property type="entry name" value="Ank_2"/>
    <property type="match status" value="3"/>
</dbReference>
<dbReference type="OMA" id="WITHAYR"/>
<name>A0A0F9XD27_TRIHA</name>
<feature type="repeat" description="ANK" evidence="2">
    <location>
        <begin position="923"/>
        <end position="955"/>
    </location>
</feature>
<evidence type="ECO:0000256" key="1">
    <source>
        <dbReference type="ARBA" id="ARBA00022737"/>
    </source>
</evidence>
<evidence type="ECO:0000259" key="3">
    <source>
        <dbReference type="Pfam" id="PF22939"/>
    </source>
</evidence>
<accession>A0A0F9XD27</accession>
<dbReference type="InterPro" id="IPR054471">
    <property type="entry name" value="GPIID_WHD"/>
</dbReference>
<evidence type="ECO:0000313" key="5">
    <source>
        <dbReference type="EMBL" id="KKO98547.1"/>
    </source>
</evidence>
<evidence type="ECO:0000259" key="4">
    <source>
        <dbReference type="Pfam" id="PF24883"/>
    </source>
</evidence>
<feature type="domain" description="GPI inositol-deacylase winged helix" evidence="3">
    <location>
        <begin position="367"/>
        <end position="445"/>
    </location>
</feature>
<gene>
    <name evidence="5" type="ORF">THAR02_09342</name>
</gene>
<evidence type="ECO:0000313" key="6">
    <source>
        <dbReference type="Proteomes" id="UP000034112"/>
    </source>
</evidence>
<dbReference type="SUPFAM" id="SSF52540">
    <property type="entry name" value="P-loop containing nucleoside triphosphate hydrolases"/>
    <property type="match status" value="1"/>
</dbReference>
<feature type="repeat" description="ANK" evidence="2">
    <location>
        <begin position="694"/>
        <end position="726"/>
    </location>
</feature>
<feature type="repeat" description="ANK" evidence="2">
    <location>
        <begin position="824"/>
        <end position="856"/>
    </location>
</feature>
<dbReference type="Pfam" id="PF24883">
    <property type="entry name" value="NPHP3_N"/>
    <property type="match status" value="1"/>
</dbReference>
<dbReference type="InterPro" id="IPR056884">
    <property type="entry name" value="NPHP3-like_N"/>
</dbReference>
<dbReference type="Proteomes" id="UP000034112">
    <property type="component" value="Unassembled WGS sequence"/>
</dbReference>
<reference evidence="6" key="1">
    <citation type="journal article" date="2015" name="Genome Announc.">
        <title>Draft whole-genome sequence of the biocontrol agent Trichoderma harzianum T6776.</title>
        <authorList>
            <person name="Baroncelli R."/>
            <person name="Piaggeschi G."/>
            <person name="Fiorini L."/>
            <person name="Bertolini E."/>
            <person name="Zapparata A."/>
            <person name="Pe M.E."/>
            <person name="Sarrocco S."/>
            <person name="Vannacci G."/>
        </authorList>
    </citation>
    <scope>NUCLEOTIDE SEQUENCE [LARGE SCALE GENOMIC DNA]</scope>
    <source>
        <strain evidence="6">T6776</strain>
    </source>
</reference>
<dbReference type="SMART" id="SM00248">
    <property type="entry name" value="ANK"/>
    <property type="match status" value="9"/>
</dbReference>
<protein>
    <submittedName>
        <fullName evidence="5">Uncharacterized protein</fullName>
    </submittedName>
</protein>
<dbReference type="InterPro" id="IPR036770">
    <property type="entry name" value="Ankyrin_rpt-contain_sf"/>
</dbReference>
<evidence type="ECO:0000256" key="2">
    <source>
        <dbReference type="PROSITE-ProRule" id="PRU00023"/>
    </source>
</evidence>
<feature type="repeat" description="ANK" evidence="2">
    <location>
        <begin position="857"/>
        <end position="889"/>
    </location>
</feature>
<dbReference type="Pfam" id="PF22939">
    <property type="entry name" value="WHD_GPIID"/>
    <property type="match status" value="1"/>
</dbReference>
<dbReference type="Gene3D" id="3.40.50.300">
    <property type="entry name" value="P-loop containing nucleotide triphosphate hydrolases"/>
    <property type="match status" value="1"/>
</dbReference>
<feature type="repeat" description="ANK" evidence="2">
    <location>
        <begin position="890"/>
        <end position="922"/>
    </location>
</feature>
<sequence>MPDLTELTAREIPDGEVSTFSIQEQKISDSARVHNGHVFNITSQEHSADIMMWLSPLKVSQTHEAIRDQARIEDTNRFGEQKKGSVAGSWFLNLTEFDDWRSRKQKKLWCLGMLNLTNKAGAGKSVIASIVITHLLHYQKQFKKTKTRARVAYLYLSYRDNHKIEELLGCILKQLVEDDDSFIKEEIVPLWKQSRVRGNESISLRALSDLLCKCVQQSPVYIVVDALDECASDKRITLMRHLQQPGSDNLSIFVTSRRLDVFDIISKDFEKVVIEAHPDDLDLFIEHEFTTDPRLISLAESDPTLQDEVKTRVKEDCDGMFLIAALQIQALAKELTAGDVRECLKVLPKSIDDTYDLAITRIKKLDIKLQNLALDTLGWIVNSARPLTADELCHALSTTPGTFCLKSDKIFDKGKIRNLCGGLVVIKNGRASLVHYTAQSYFQNQFPEFQCTIARVCITYLSFGVLEQPDDEQNKMSYVESPGLELRSPQQLYEAHRTGAPPGPHQLSYETKCWKFPLVEYAANNLGHHLSKLKISAEKNDIVKLLVGLLSKRPKRNFLIRALQKSYDRLSPIEAEDTDDSDDSDDSDTGSIGVGRLRFSAMRRIDFDADLSSDDEMFSSSIVIRNPRRYRTTHSSSKRSRIIREQKQLLQHQDNTEREITALHIAAFLGWPPLVTELIENHNQPLDIDCLDPDDKTPLMIAARGKHWDVVSILVKNRAAIDLMTTVGQIILQHAAKNAKRDVVEVIITMALKSSTNDAGDLSSAISTAAVIVVANHYIMFIIQLLRLMLLLEFLNARPVEFNHIPVVEKLLGSGGHINAQGLEGRTLLHVATSRNYVDMVELLLREGSEISIRDNHGETAFSASLDEKHREVICLLREKGADINTKGRLGVTRLYQAAAGGNIEHVNFLLELGVDPSILTDYGWAPLHWAAANGHLECVQALIAWKANLNALSDTSKTPLDMASENDQGYIATILREAGALKARDMLRGSVDWYNNEVGWCTIEDEDDEDNEDDGDNEDDE</sequence>
<dbReference type="SUPFAM" id="SSF48403">
    <property type="entry name" value="Ankyrin repeat"/>
    <property type="match status" value="1"/>
</dbReference>
<keyword evidence="2" id="KW-0040">ANK repeat</keyword>
<dbReference type="PROSITE" id="PS50088">
    <property type="entry name" value="ANK_REPEAT"/>
    <property type="match status" value="5"/>
</dbReference>
<proteinExistence type="predicted"/>
<dbReference type="InterPro" id="IPR027417">
    <property type="entry name" value="P-loop_NTPase"/>
</dbReference>
<dbReference type="PANTHER" id="PTHR10039">
    <property type="entry name" value="AMELOGENIN"/>
    <property type="match status" value="1"/>
</dbReference>
<organism evidence="5 6">
    <name type="scientific">Trichoderma harzianum</name>
    <name type="common">Hypocrea lixii</name>
    <dbReference type="NCBI Taxonomy" id="5544"/>
    <lineage>
        <taxon>Eukaryota</taxon>
        <taxon>Fungi</taxon>
        <taxon>Dikarya</taxon>
        <taxon>Ascomycota</taxon>
        <taxon>Pezizomycotina</taxon>
        <taxon>Sordariomycetes</taxon>
        <taxon>Hypocreomycetidae</taxon>
        <taxon>Hypocreales</taxon>
        <taxon>Hypocreaceae</taxon>
        <taxon>Trichoderma</taxon>
    </lineage>
</organism>
<keyword evidence="1" id="KW-0677">Repeat</keyword>
<dbReference type="AlphaFoldDB" id="A0A0F9XD27"/>
<dbReference type="PROSITE" id="PS50297">
    <property type="entry name" value="ANK_REP_REGION"/>
    <property type="match status" value="2"/>
</dbReference>
<comment type="caution">
    <text evidence="5">The sequence shown here is derived from an EMBL/GenBank/DDBJ whole genome shotgun (WGS) entry which is preliminary data.</text>
</comment>
<dbReference type="Gene3D" id="1.25.40.20">
    <property type="entry name" value="Ankyrin repeat-containing domain"/>
    <property type="match status" value="4"/>
</dbReference>
<dbReference type="EMBL" id="JOKZ01000409">
    <property type="protein sequence ID" value="KKO98547.1"/>
    <property type="molecule type" value="Genomic_DNA"/>
</dbReference>
<dbReference type="OrthoDB" id="4884755at2759"/>
<dbReference type="InterPro" id="IPR002110">
    <property type="entry name" value="Ankyrin_rpt"/>
</dbReference>